<keyword evidence="2" id="KW-1185">Reference proteome</keyword>
<sequence>MAPGCVVIYFNPIQSDGEDVLPSWRKKVQEKIPGFQLRTKMVATDPSDIEANFYRYEDFIEVEDASKVTKDLIKDMCEESPLQHSDWHVYERISKDKRDDLVGDERPAGSQIVQVGSAPIDSPEHMEEYHTWYRTEHRPRLSKVQGWCIGTRWQFLFEHGDGKAPRRRILAQQQYEKENGLGGTQWKSSMQSEWSKRVISNVEMPSHRRTWEIVQ</sequence>
<evidence type="ECO:0000313" key="2">
    <source>
        <dbReference type="Proteomes" id="UP000019471"/>
    </source>
</evidence>
<proteinExistence type="predicted"/>
<dbReference type="GeneID" id="19197811"/>
<comment type="caution">
    <text evidence="1">The sequence shown here is derived from an EMBL/GenBank/DDBJ whole genome shotgun (WGS) entry which is preliminary data.</text>
</comment>
<evidence type="ECO:0008006" key="3">
    <source>
        <dbReference type="Google" id="ProtNLM"/>
    </source>
</evidence>
<reference evidence="1 2" key="1">
    <citation type="submission" date="2013-03" db="EMBL/GenBank/DDBJ databases">
        <title>The Genome Sequence of Cladophialophora psammophila CBS 110553.</title>
        <authorList>
            <consortium name="The Broad Institute Genomics Platform"/>
            <person name="Cuomo C."/>
            <person name="de Hoog S."/>
            <person name="Gorbushina A."/>
            <person name="Walker B."/>
            <person name="Young S.K."/>
            <person name="Zeng Q."/>
            <person name="Gargeya S."/>
            <person name="Fitzgerald M."/>
            <person name="Haas B."/>
            <person name="Abouelleil A."/>
            <person name="Allen A.W."/>
            <person name="Alvarado L."/>
            <person name="Arachchi H.M."/>
            <person name="Berlin A.M."/>
            <person name="Chapman S.B."/>
            <person name="Gainer-Dewar J."/>
            <person name="Goldberg J."/>
            <person name="Griggs A."/>
            <person name="Gujja S."/>
            <person name="Hansen M."/>
            <person name="Howarth C."/>
            <person name="Imamovic A."/>
            <person name="Ireland A."/>
            <person name="Larimer J."/>
            <person name="McCowan C."/>
            <person name="Murphy C."/>
            <person name="Pearson M."/>
            <person name="Poon T.W."/>
            <person name="Priest M."/>
            <person name="Roberts A."/>
            <person name="Saif S."/>
            <person name="Shea T."/>
            <person name="Sisk P."/>
            <person name="Sykes S."/>
            <person name="Wortman J."/>
            <person name="Nusbaum C."/>
            <person name="Birren B."/>
        </authorList>
    </citation>
    <scope>NUCLEOTIDE SEQUENCE [LARGE SCALE GENOMIC DNA]</scope>
    <source>
        <strain evidence="1 2">CBS 110553</strain>
    </source>
</reference>
<evidence type="ECO:0000313" key="1">
    <source>
        <dbReference type="EMBL" id="EXJ53675.1"/>
    </source>
</evidence>
<accession>W9VKX1</accession>
<dbReference type="Proteomes" id="UP000019471">
    <property type="component" value="Unassembled WGS sequence"/>
</dbReference>
<dbReference type="OrthoDB" id="2851338at2759"/>
<dbReference type="RefSeq" id="XP_007751884.1">
    <property type="nucleotide sequence ID" value="XM_007753694.1"/>
</dbReference>
<dbReference type="EMBL" id="AMGX01000042">
    <property type="protein sequence ID" value="EXJ53675.1"/>
    <property type="molecule type" value="Genomic_DNA"/>
</dbReference>
<dbReference type="HOGENOM" id="CLU_1468979_0_0_1"/>
<organism evidence="1 2">
    <name type="scientific">Cladophialophora psammophila CBS 110553</name>
    <dbReference type="NCBI Taxonomy" id="1182543"/>
    <lineage>
        <taxon>Eukaryota</taxon>
        <taxon>Fungi</taxon>
        <taxon>Dikarya</taxon>
        <taxon>Ascomycota</taxon>
        <taxon>Pezizomycotina</taxon>
        <taxon>Eurotiomycetes</taxon>
        <taxon>Chaetothyriomycetidae</taxon>
        <taxon>Chaetothyriales</taxon>
        <taxon>Herpotrichiellaceae</taxon>
        <taxon>Cladophialophora</taxon>
    </lineage>
</organism>
<gene>
    <name evidence="1" type="ORF">A1O5_13127</name>
</gene>
<name>W9VKX1_9EURO</name>
<protein>
    <recommendedName>
        <fullName evidence="3">EthD domain-containing protein</fullName>
    </recommendedName>
</protein>
<dbReference type="AlphaFoldDB" id="W9VKX1"/>